<feature type="transmembrane region" description="Helical" evidence="14">
    <location>
        <begin position="947"/>
        <end position="967"/>
    </location>
</feature>
<evidence type="ECO:0000313" key="16">
    <source>
        <dbReference type="EMBL" id="KAF1926347.1"/>
    </source>
</evidence>
<sequence length="1003" mass="111794">MSQLRRYAFLLAALLFHLVYIFSCFSIYFVSPIVHGMREHRVETQEAPAKRLVLFVGDGLRADKTFQSFPNPDPNATTPDTPQLIADYVKTPRPLAPFLRSKVLEDGTFGVSHTRVPTESRPGHVALIAGLYEDVSAVATGWKLNPVNFDSVFNRSRHTWSWGSPDILPMFETGAEPGRVDAYCYGHDFEDFSKDAWILDEWVFERVKGLFEAAKTNATLNAELRKEKNVFFLHLLGLDTAGHAHRPFSWQYLHNIQIVDRGVREITKLVEDFYDDDQTAFVFTADHGMSDWGSHGDGNPDNTRTPLIAWGAGVAKPVKTVGKKADGHEDGFSHDWNLDHVQRNDVDQADVAALMAYLVGLDFPTNSVGVLPLAFLDKSDKEKAEALLVNAKEILEMYRVKEEAKRAHALHYKPFPGLGDEQHSIEYRTIRIQKAIDAGQYEEAVDRTYDLIDLGLDGLRYLQTYDWLFLRALITLGYLGWIAFAITTVLDLHVLNEDSEAQRTTQSTIAFSSILVVLYSILLKQRSPLWYYAYAIFPVLFWEEVYARRSSIIRGGRVLFSQVNTFGDKLKLILATLGSLGLLQALVQSYFHREIYTACYLLATAWPIFYGREFAKKNIGTVATWILSCMMMSAFTLLPANKAENVPLIMIGGGLMFAVGAFYLAFEQRILAAGKSHATAADAKNSLNSRLILGVQLGLVALSMIVTNSSIHYVQARQGLPLGVLVAGWATLVGSLFLPTLHSLCPNSHYIHRLVVMFLQFAPTFIILSISFEGLFYFAFCMCLFSWMRLEHQVYLYTTSNPLTTPQPRPSIVPAVAAVEDHPPLPVRTTAYRPLTLADARIALFFFFFIQSAFFSASNIASVSSFSLDAVYRLIPVFDPFSQGALLMLKLMVPFAALSANFGLLNRRLGVAPSALFMVVMAISDVMTLSFFFMVKDEGSWLDIGTTISHFVIASLLGVFVAGLEIYSEWSIGVVAFESRREVGAHGNGNGGLVGRNGEAKSG</sequence>
<feature type="domain" description="GPI ethanolamine phosphate transferase 1 C-terminal" evidence="15">
    <location>
        <begin position="457"/>
        <end position="940"/>
    </location>
</feature>
<keyword evidence="12" id="KW-0961">Cell wall biogenesis/degradation</keyword>
<dbReference type="OrthoDB" id="2748310at2759"/>
<dbReference type="InterPro" id="IPR017852">
    <property type="entry name" value="GPI_EtnP_transferase_1_C"/>
</dbReference>
<evidence type="ECO:0000256" key="11">
    <source>
        <dbReference type="ARBA" id="ARBA00023180"/>
    </source>
</evidence>
<keyword evidence="11" id="KW-0325">Glycoprotein</keyword>
<dbReference type="GeneID" id="54354103"/>
<dbReference type="GO" id="GO:0071555">
    <property type="term" value="P:cell wall organization"/>
    <property type="evidence" value="ECO:0007669"/>
    <property type="project" value="UniProtKB-KW"/>
</dbReference>
<evidence type="ECO:0000256" key="7">
    <source>
        <dbReference type="ARBA" id="ARBA00022692"/>
    </source>
</evidence>
<evidence type="ECO:0000256" key="3">
    <source>
        <dbReference type="ARBA" id="ARBA00008400"/>
    </source>
</evidence>
<dbReference type="GO" id="GO:0006506">
    <property type="term" value="P:GPI anchor biosynthetic process"/>
    <property type="evidence" value="ECO:0007669"/>
    <property type="project" value="UniProtKB-UniPathway"/>
</dbReference>
<evidence type="ECO:0000256" key="5">
    <source>
        <dbReference type="ARBA" id="ARBA00022502"/>
    </source>
</evidence>
<feature type="transmembrane region" description="Helical" evidence="14">
    <location>
        <begin position="842"/>
        <end position="861"/>
    </location>
</feature>
<evidence type="ECO:0000313" key="17">
    <source>
        <dbReference type="Proteomes" id="UP000800082"/>
    </source>
</evidence>
<keyword evidence="8 14" id="KW-0256">Endoplasmic reticulum</keyword>
<dbReference type="InterPro" id="IPR007070">
    <property type="entry name" value="GPI_EtnP_transferase_1"/>
</dbReference>
<keyword evidence="17" id="KW-1185">Reference proteome</keyword>
<keyword evidence="9 14" id="KW-1133">Transmembrane helix</keyword>
<evidence type="ECO:0000256" key="2">
    <source>
        <dbReference type="ARBA" id="ARBA00004687"/>
    </source>
</evidence>
<gene>
    <name evidence="16" type="ORF">M421DRAFT_67716</name>
</gene>
<protein>
    <recommendedName>
        <fullName evidence="4 14">GPI ethanolamine phosphate transferase 1</fullName>
        <ecNumber evidence="14">2.-.-.-</ecNumber>
    </recommendedName>
</protein>
<dbReference type="AlphaFoldDB" id="A0A6A5RLD0"/>
<dbReference type="InterPro" id="IPR017850">
    <property type="entry name" value="Alkaline_phosphatase_core_sf"/>
</dbReference>
<evidence type="ECO:0000256" key="14">
    <source>
        <dbReference type="RuleBase" id="RU367138"/>
    </source>
</evidence>
<reference evidence="16" key="1">
    <citation type="journal article" date="2020" name="Stud. Mycol.">
        <title>101 Dothideomycetes genomes: a test case for predicting lifestyles and emergence of pathogens.</title>
        <authorList>
            <person name="Haridas S."/>
            <person name="Albert R."/>
            <person name="Binder M."/>
            <person name="Bloem J."/>
            <person name="Labutti K."/>
            <person name="Salamov A."/>
            <person name="Andreopoulos B."/>
            <person name="Baker S."/>
            <person name="Barry K."/>
            <person name="Bills G."/>
            <person name="Bluhm B."/>
            <person name="Cannon C."/>
            <person name="Castanera R."/>
            <person name="Culley D."/>
            <person name="Daum C."/>
            <person name="Ezra D."/>
            <person name="Gonzalez J."/>
            <person name="Henrissat B."/>
            <person name="Kuo A."/>
            <person name="Liang C."/>
            <person name="Lipzen A."/>
            <person name="Lutzoni F."/>
            <person name="Magnuson J."/>
            <person name="Mondo S."/>
            <person name="Nolan M."/>
            <person name="Ohm R."/>
            <person name="Pangilinan J."/>
            <person name="Park H.-J."/>
            <person name="Ramirez L."/>
            <person name="Alfaro M."/>
            <person name="Sun H."/>
            <person name="Tritt A."/>
            <person name="Yoshinaga Y."/>
            <person name="Zwiers L.-H."/>
            <person name="Turgeon B."/>
            <person name="Goodwin S."/>
            <person name="Spatafora J."/>
            <person name="Crous P."/>
            <person name="Grigoriev I."/>
        </authorList>
    </citation>
    <scope>NUCLEOTIDE SEQUENCE</scope>
    <source>
        <strain evidence="16">CBS 183.55</strain>
    </source>
</reference>
<feature type="transmembrane region" description="Helical" evidence="14">
    <location>
        <begin position="646"/>
        <end position="666"/>
    </location>
</feature>
<dbReference type="GO" id="GO:0051377">
    <property type="term" value="F:mannose-ethanolamine phosphotransferase activity"/>
    <property type="evidence" value="ECO:0007669"/>
    <property type="project" value="UniProtKB-UniRule"/>
</dbReference>
<dbReference type="UniPathway" id="UPA00196"/>
<evidence type="ECO:0000259" key="15">
    <source>
        <dbReference type="Pfam" id="PF04987"/>
    </source>
</evidence>
<dbReference type="PANTHER" id="PTHR12250">
    <property type="entry name" value="PHOSPHATIDYLINOSITOL GLYCAN, CLASS N"/>
    <property type="match status" value="1"/>
</dbReference>
<keyword evidence="10 14" id="KW-0472">Membrane</keyword>
<keyword evidence="7 14" id="KW-0812">Transmembrane</keyword>
<dbReference type="Pfam" id="PF01663">
    <property type="entry name" value="Phosphodiest"/>
    <property type="match status" value="1"/>
</dbReference>
<feature type="transmembrane region" description="Helical" evidence="14">
    <location>
        <begin position="916"/>
        <end position="935"/>
    </location>
</feature>
<dbReference type="Proteomes" id="UP000800082">
    <property type="component" value="Unassembled WGS sequence"/>
</dbReference>
<dbReference type="InterPro" id="IPR037671">
    <property type="entry name" value="PIGN_N"/>
</dbReference>
<dbReference type="InterPro" id="IPR002591">
    <property type="entry name" value="Phosphodiest/P_Trfase"/>
</dbReference>
<evidence type="ECO:0000256" key="8">
    <source>
        <dbReference type="ARBA" id="ARBA00022824"/>
    </source>
</evidence>
<evidence type="ECO:0000256" key="6">
    <source>
        <dbReference type="ARBA" id="ARBA00022679"/>
    </source>
</evidence>
<feature type="transmembrane region" description="Helical" evidence="14">
    <location>
        <begin position="750"/>
        <end position="768"/>
    </location>
</feature>
<evidence type="ECO:0000256" key="9">
    <source>
        <dbReference type="ARBA" id="ARBA00022989"/>
    </source>
</evidence>
<dbReference type="EC" id="2.-.-.-" evidence="14"/>
<dbReference type="PANTHER" id="PTHR12250:SF0">
    <property type="entry name" value="GPI ETHANOLAMINE PHOSPHATE TRANSFERASE 1"/>
    <property type="match status" value="1"/>
</dbReference>
<feature type="transmembrane region" description="Helical" evidence="14">
    <location>
        <begin position="622"/>
        <end position="640"/>
    </location>
</feature>
<feature type="transmembrane region" description="Helical" evidence="14">
    <location>
        <begin position="687"/>
        <end position="707"/>
    </location>
</feature>
<keyword evidence="6 14" id="KW-0808">Transferase</keyword>
<evidence type="ECO:0000256" key="12">
    <source>
        <dbReference type="ARBA" id="ARBA00023316"/>
    </source>
</evidence>
<evidence type="ECO:0000256" key="13">
    <source>
        <dbReference type="ARBA" id="ARBA00024850"/>
    </source>
</evidence>
<dbReference type="CDD" id="cd16020">
    <property type="entry name" value="GPI_EPT_1"/>
    <property type="match status" value="1"/>
</dbReference>
<name>A0A6A5RLD0_9PLEO</name>
<feature type="transmembrane region" description="Helical" evidence="14">
    <location>
        <begin position="7"/>
        <end position="30"/>
    </location>
</feature>
<evidence type="ECO:0000256" key="10">
    <source>
        <dbReference type="ARBA" id="ARBA00023136"/>
    </source>
</evidence>
<organism evidence="16 17">
    <name type="scientific">Didymella exigua CBS 183.55</name>
    <dbReference type="NCBI Taxonomy" id="1150837"/>
    <lineage>
        <taxon>Eukaryota</taxon>
        <taxon>Fungi</taxon>
        <taxon>Dikarya</taxon>
        <taxon>Ascomycota</taxon>
        <taxon>Pezizomycotina</taxon>
        <taxon>Dothideomycetes</taxon>
        <taxon>Pleosporomycetidae</taxon>
        <taxon>Pleosporales</taxon>
        <taxon>Pleosporineae</taxon>
        <taxon>Didymellaceae</taxon>
        <taxon>Didymella</taxon>
    </lineage>
</organism>
<feature type="transmembrane region" description="Helical" evidence="14">
    <location>
        <begin position="504"/>
        <end position="523"/>
    </location>
</feature>
<comment type="function">
    <text evidence="13 14">Ethanolamine phosphate transferase involved in glycosylphosphatidylinositol-anchor biosynthesis. Transfers ethanolamine phosphate to the first alpha-1,4-linked mannose of the glycosylphosphatidylinositol precursor of GPI-anchor.</text>
</comment>
<evidence type="ECO:0000256" key="4">
    <source>
        <dbReference type="ARBA" id="ARBA00020831"/>
    </source>
</evidence>
<dbReference type="Pfam" id="PF04987">
    <property type="entry name" value="PigN"/>
    <property type="match status" value="1"/>
</dbReference>
<evidence type="ECO:0000256" key="1">
    <source>
        <dbReference type="ARBA" id="ARBA00004477"/>
    </source>
</evidence>
<accession>A0A6A5RLD0</accession>
<dbReference type="FunFam" id="3.40.720.10:FF:000015">
    <property type="entry name" value="GPI ethanolamine phosphate transferase 1"/>
    <property type="match status" value="1"/>
</dbReference>
<dbReference type="RefSeq" id="XP_033446599.1">
    <property type="nucleotide sequence ID" value="XM_033596436.1"/>
</dbReference>
<comment type="subcellular location">
    <subcellularLocation>
        <location evidence="1 14">Endoplasmic reticulum membrane</location>
        <topology evidence="1 14">Multi-pass membrane protein</topology>
    </subcellularLocation>
</comment>
<dbReference type="GO" id="GO:0005789">
    <property type="term" value="C:endoplasmic reticulum membrane"/>
    <property type="evidence" value="ECO:0007669"/>
    <property type="project" value="UniProtKB-SubCell"/>
</dbReference>
<dbReference type="EMBL" id="ML978977">
    <property type="protein sequence ID" value="KAF1926347.1"/>
    <property type="molecule type" value="Genomic_DNA"/>
</dbReference>
<proteinExistence type="inferred from homology"/>
<feature type="transmembrane region" description="Helical" evidence="14">
    <location>
        <begin position="568"/>
        <end position="587"/>
    </location>
</feature>
<feature type="transmembrane region" description="Helical" evidence="14">
    <location>
        <begin position="719"/>
        <end position="738"/>
    </location>
</feature>
<dbReference type="SUPFAM" id="SSF53649">
    <property type="entry name" value="Alkaline phosphatase-like"/>
    <property type="match status" value="1"/>
</dbReference>
<feature type="transmembrane region" description="Helical" evidence="14">
    <location>
        <begin position="881"/>
        <end position="904"/>
    </location>
</feature>
<comment type="similarity">
    <text evidence="3 14">Belongs to the PIGG/PIGN/PIGO family. PIGN subfamily.</text>
</comment>
<comment type="pathway">
    <text evidence="2 14">Glycolipid biosynthesis; glycosylphosphatidylinositol-anchor biosynthesis.</text>
</comment>
<feature type="transmembrane region" description="Helical" evidence="14">
    <location>
        <begin position="468"/>
        <end position="492"/>
    </location>
</feature>
<dbReference type="Gene3D" id="3.40.720.10">
    <property type="entry name" value="Alkaline Phosphatase, subunit A"/>
    <property type="match status" value="1"/>
</dbReference>
<keyword evidence="5 14" id="KW-0337">GPI-anchor biosynthesis</keyword>